<sequence length="557" mass="65339">MPRPRSSRSDVSDGDIDGMAERELEYQRLQRQYRIMENDRKAYCQESQDIIKRQGSEIDKLEEERESVLKDLRLIESRSNEIKDEKNVDKLGGLGRDKSGFDEEIEKEKNLEKEVAAEIREWQRKLKSQHKTMGGVHMSSQHTSQMLKNVHKLENQLQLANNSFCKRLEENRKLREDIDSLRVERRRFDNLRGKLEKKRESLKRDIGEVIDQSTQAYDQRDEAQAKMILLKEKADKDLQQHNAEMKELVRIIDHDRKLRDFMYMKGKEREEDKQLVKWRERKENMELEKKKASQTDSVESYEDAFKRITQITGENDLDLLVNKFIESEDINFALFNYVNEQNNEKETIEESIQKIRDEIEKFKRQGIELEEQRKEIQKKLDDRVNVAMTTTSEHTDKLKSVNKIMDQLKAGIESLFNKLGCSRGAIDEMLGAEKGITDKNMLQYLGIIEERTNLLLLLQAYVNSLKGDEYGRKQPVLLGEGPQVTAPPIQVQPPTVGDEYDSEESEASEDDRPLTRNELSNKVMKSVKRRESAMRKQDFKYDLSGARDKTKKKDKKP</sequence>
<protein>
    <recommendedName>
        <fullName evidence="4">ODAD1 central coiled coil region domain-containing protein</fullName>
    </recommendedName>
</protein>
<dbReference type="InterPro" id="IPR051876">
    <property type="entry name" value="ODA-DC/CCD"/>
</dbReference>
<accession>A0AAD9NX72</accession>
<dbReference type="InterPro" id="IPR049258">
    <property type="entry name" value="ODAD1_CC"/>
</dbReference>
<dbReference type="PANTHER" id="PTHR21694">
    <property type="entry name" value="COILED-COIL DOMAIN-CONTAINING PROTEIN 63"/>
    <property type="match status" value="1"/>
</dbReference>
<gene>
    <name evidence="5" type="ORF">NP493_283g06016</name>
</gene>
<keyword evidence="6" id="KW-1185">Reference proteome</keyword>
<dbReference type="GO" id="GO:0005930">
    <property type="term" value="C:axoneme"/>
    <property type="evidence" value="ECO:0007669"/>
    <property type="project" value="TreeGrafter"/>
</dbReference>
<organism evidence="5 6">
    <name type="scientific">Ridgeia piscesae</name>
    <name type="common">Tubeworm</name>
    <dbReference type="NCBI Taxonomy" id="27915"/>
    <lineage>
        <taxon>Eukaryota</taxon>
        <taxon>Metazoa</taxon>
        <taxon>Spiralia</taxon>
        <taxon>Lophotrochozoa</taxon>
        <taxon>Annelida</taxon>
        <taxon>Polychaeta</taxon>
        <taxon>Sedentaria</taxon>
        <taxon>Canalipalpata</taxon>
        <taxon>Sabellida</taxon>
        <taxon>Siboglinidae</taxon>
        <taxon>Ridgeia</taxon>
    </lineage>
</organism>
<feature type="compositionally biased region" description="Basic and acidic residues" evidence="3">
    <location>
        <begin position="529"/>
        <end position="548"/>
    </location>
</feature>
<feature type="coiled-coil region" evidence="2">
    <location>
        <begin position="338"/>
        <end position="379"/>
    </location>
</feature>
<proteinExistence type="predicted"/>
<feature type="region of interest" description="Disordered" evidence="3">
    <location>
        <begin position="478"/>
        <end position="557"/>
    </location>
</feature>
<evidence type="ECO:0000256" key="3">
    <source>
        <dbReference type="SAM" id="MobiDB-lite"/>
    </source>
</evidence>
<dbReference type="GO" id="GO:0003341">
    <property type="term" value="P:cilium movement"/>
    <property type="evidence" value="ECO:0007669"/>
    <property type="project" value="TreeGrafter"/>
</dbReference>
<name>A0AAD9NX72_RIDPI</name>
<feature type="coiled-coil region" evidence="2">
    <location>
        <begin position="171"/>
        <end position="304"/>
    </location>
</feature>
<dbReference type="Proteomes" id="UP001209878">
    <property type="component" value="Unassembled WGS sequence"/>
</dbReference>
<reference evidence="5" key="1">
    <citation type="journal article" date="2023" name="Mol. Biol. Evol.">
        <title>Third-Generation Sequencing Reveals the Adaptive Role of the Epigenome in Three Deep-Sea Polychaetes.</title>
        <authorList>
            <person name="Perez M."/>
            <person name="Aroh O."/>
            <person name="Sun Y."/>
            <person name="Lan Y."/>
            <person name="Juniper S.K."/>
            <person name="Young C.R."/>
            <person name="Angers B."/>
            <person name="Qian P.Y."/>
        </authorList>
    </citation>
    <scope>NUCLEOTIDE SEQUENCE</scope>
    <source>
        <strain evidence="5">R07B-5</strain>
    </source>
</reference>
<dbReference type="EMBL" id="JAODUO010000283">
    <property type="protein sequence ID" value="KAK2184110.1"/>
    <property type="molecule type" value="Genomic_DNA"/>
</dbReference>
<evidence type="ECO:0000259" key="4">
    <source>
        <dbReference type="Pfam" id="PF21773"/>
    </source>
</evidence>
<evidence type="ECO:0000256" key="2">
    <source>
        <dbReference type="SAM" id="Coils"/>
    </source>
</evidence>
<dbReference type="AlphaFoldDB" id="A0AAD9NX72"/>
<dbReference type="GO" id="GO:0036158">
    <property type="term" value="P:outer dynein arm assembly"/>
    <property type="evidence" value="ECO:0007669"/>
    <property type="project" value="TreeGrafter"/>
</dbReference>
<evidence type="ECO:0000313" key="5">
    <source>
        <dbReference type="EMBL" id="KAK2184110.1"/>
    </source>
</evidence>
<evidence type="ECO:0000256" key="1">
    <source>
        <dbReference type="ARBA" id="ARBA00023054"/>
    </source>
</evidence>
<dbReference type="PANTHER" id="PTHR21694:SF35">
    <property type="entry name" value="OUTER DYNEIN ARM-DOCKING COMPLEX SUBUNIT 1"/>
    <property type="match status" value="1"/>
</dbReference>
<evidence type="ECO:0000313" key="6">
    <source>
        <dbReference type="Proteomes" id="UP001209878"/>
    </source>
</evidence>
<keyword evidence="1 2" id="KW-0175">Coiled coil</keyword>
<feature type="coiled-coil region" evidence="2">
    <location>
        <begin position="19"/>
        <end position="125"/>
    </location>
</feature>
<dbReference type="Pfam" id="PF21773">
    <property type="entry name" value="ODAD1_CC"/>
    <property type="match status" value="1"/>
</dbReference>
<comment type="caution">
    <text evidence="5">The sequence shown here is derived from an EMBL/GenBank/DDBJ whole genome shotgun (WGS) entry which is preliminary data.</text>
</comment>
<feature type="domain" description="ODAD1 central coiled coil region" evidence="4">
    <location>
        <begin position="148"/>
        <end position="431"/>
    </location>
</feature>
<feature type="compositionally biased region" description="Acidic residues" evidence="3">
    <location>
        <begin position="498"/>
        <end position="509"/>
    </location>
</feature>